<dbReference type="Pfam" id="PF00583">
    <property type="entry name" value="Acetyltransf_1"/>
    <property type="match status" value="1"/>
</dbReference>
<name>A0A517Y772_9BACT</name>
<evidence type="ECO:0000313" key="3">
    <source>
        <dbReference type="Proteomes" id="UP000315017"/>
    </source>
</evidence>
<dbReference type="PANTHER" id="PTHR41368:SF1">
    <property type="entry name" value="PROTEIN YGHO"/>
    <property type="match status" value="1"/>
</dbReference>
<dbReference type="InterPro" id="IPR000182">
    <property type="entry name" value="GNAT_dom"/>
</dbReference>
<dbReference type="EMBL" id="CP036274">
    <property type="protein sequence ID" value="QDU26081.1"/>
    <property type="molecule type" value="Genomic_DNA"/>
</dbReference>
<dbReference type="OrthoDB" id="9806005at2"/>
<dbReference type="InterPro" id="IPR039968">
    <property type="entry name" value="BcerS-like"/>
</dbReference>
<dbReference type="InterPro" id="IPR016181">
    <property type="entry name" value="Acyl_CoA_acyltransferase"/>
</dbReference>
<dbReference type="PROSITE" id="PS51186">
    <property type="entry name" value="GNAT"/>
    <property type="match status" value="1"/>
</dbReference>
<protein>
    <recommendedName>
        <fullName evidence="1">N-acetyltransferase domain-containing protein</fullName>
    </recommendedName>
</protein>
<reference evidence="2 3" key="1">
    <citation type="submission" date="2019-02" db="EMBL/GenBank/DDBJ databases">
        <title>Deep-cultivation of Planctomycetes and their phenomic and genomic characterization uncovers novel biology.</title>
        <authorList>
            <person name="Wiegand S."/>
            <person name="Jogler M."/>
            <person name="Boedeker C."/>
            <person name="Pinto D."/>
            <person name="Vollmers J."/>
            <person name="Rivas-Marin E."/>
            <person name="Kohn T."/>
            <person name="Peeters S.H."/>
            <person name="Heuer A."/>
            <person name="Rast P."/>
            <person name="Oberbeckmann S."/>
            <person name="Bunk B."/>
            <person name="Jeske O."/>
            <person name="Meyerdierks A."/>
            <person name="Storesund J.E."/>
            <person name="Kallscheuer N."/>
            <person name="Luecker S."/>
            <person name="Lage O.M."/>
            <person name="Pohl T."/>
            <person name="Merkel B.J."/>
            <person name="Hornburger P."/>
            <person name="Mueller R.-W."/>
            <person name="Bruemmer F."/>
            <person name="Labrenz M."/>
            <person name="Spormann A.M."/>
            <person name="Op den Camp H."/>
            <person name="Overmann J."/>
            <person name="Amann R."/>
            <person name="Jetten M.S.M."/>
            <person name="Mascher T."/>
            <person name="Medema M.H."/>
            <person name="Devos D.P."/>
            <person name="Kaster A.-K."/>
            <person name="Ovreas L."/>
            <person name="Rohde M."/>
            <person name="Galperin M.Y."/>
            <person name="Jogler C."/>
        </authorList>
    </citation>
    <scope>NUCLEOTIDE SEQUENCE [LARGE SCALE GENOMIC DNA]</scope>
    <source>
        <strain evidence="2 3">ETA_A8</strain>
    </source>
</reference>
<dbReference type="KEGG" id="aagg:ETAA8_11550"/>
<dbReference type="AlphaFoldDB" id="A0A517Y772"/>
<evidence type="ECO:0000259" key="1">
    <source>
        <dbReference type="PROSITE" id="PS51186"/>
    </source>
</evidence>
<sequence>MDPVVVTPVRTWRDQSRFLAFSWELYKDDPHWVPPLKANHLELLGYRKHPFYDDAEIQTFLATRAGKVVGHIAAIVNHSHNRVQGDRRGFVGFFESIDDEEVAHALFRTADDWLAERGMTGARGPANPSMNYECGLLVKGFDSPPTLMMTYNPSYYARLWESYGYGKSQDLFAYEGDRDQFPQLQKMIAPLAEQAQRRCQATVRPLNKKRFMDDVLSFFELYNLSFTTMWGFSPPSRREMIKMATSMQQLILPDLVSIVEVEGKVVGAMIGLPDYNPRIKEIKGNLFPFGFIKLLWTGKPFQRIRILSINVMPEFQRWGLGMVLMSDLLPRSIARGIPEAEFSWISEDNEVARMGVEKGGGTLTKIFRMYDRDFA</sequence>
<gene>
    <name evidence="2" type="ORF">ETAA8_11550</name>
</gene>
<evidence type="ECO:0000313" key="2">
    <source>
        <dbReference type="EMBL" id="QDU26081.1"/>
    </source>
</evidence>
<organism evidence="2 3">
    <name type="scientific">Anatilimnocola aggregata</name>
    <dbReference type="NCBI Taxonomy" id="2528021"/>
    <lineage>
        <taxon>Bacteria</taxon>
        <taxon>Pseudomonadati</taxon>
        <taxon>Planctomycetota</taxon>
        <taxon>Planctomycetia</taxon>
        <taxon>Pirellulales</taxon>
        <taxon>Pirellulaceae</taxon>
        <taxon>Anatilimnocola</taxon>
    </lineage>
</organism>
<accession>A0A517Y772</accession>
<dbReference type="Proteomes" id="UP000315017">
    <property type="component" value="Chromosome"/>
</dbReference>
<dbReference type="PANTHER" id="PTHR41368">
    <property type="entry name" value="PROTEIN YGHO"/>
    <property type="match status" value="1"/>
</dbReference>
<dbReference type="SUPFAM" id="SSF55729">
    <property type="entry name" value="Acyl-CoA N-acyltransferases (Nat)"/>
    <property type="match status" value="1"/>
</dbReference>
<proteinExistence type="predicted"/>
<keyword evidence="3" id="KW-1185">Reference proteome</keyword>
<feature type="domain" description="N-acetyltransferase" evidence="1">
    <location>
        <begin position="201"/>
        <end position="375"/>
    </location>
</feature>
<dbReference type="GO" id="GO:0016747">
    <property type="term" value="F:acyltransferase activity, transferring groups other than amino-acyl groups"/>
    <property type="evidence" value="ECO:0007669"/>
    <property type="project" value="InterPro"/>
</dbReference>
<dbReference type="RefSeq" id="WP_145086080.1">
    <property type="nucleotide sequence ID" value="NZ_CP036274.1"/>
</dbReference>
<dbReference type="Gene3D" id="3.40.630.30">
    <property type="match status" value="1"/>
</dbReference>